<dbReference type="Proteomes" id="UP001465668">
    <property type="component" value="Unassembled WGS sequence"/>
</dbReference>
<protein>
    <submittedName>
        <fullName evidence="1">Cytochrome p450 monooxygenase</fullName>
    </submittedName>
</protein>
<dbReference type="InterPro" id="IPR036396">
    <property type="entry name" value="Cyt_P450_sf"/>
</dbReference>
<comment type="caution">
    <text evidence="1">The sequence shown here is derived from an EMBL/GenBank/DDBJ whole genome shotgun (WGS) entry which is preliminary data.</text>
</comment>
<keyword evidence="2" id="KW-1185">Reference proteome</keyword>
<dbReference type="GO" id="GO:0004497">
    <property type="term" value="F:monooxygenase activity"/>
    <property type="evidence" value="ECO:0007669"/>
    <property type="project" value="UniProtKB-KW"/>
</dbReference>
<dbReference type="Pfam" id="PF00067">
    <property type="entry name" value="p450"/>
    <property type="match status" value="1"/>
</dbReference>
<dbReference type="EMBL" id="JARVKM010000002">
    <property type="protein sequence ID" value="KAK9782819.1"/>
    <property type="molecule type" value="Genomic_DNA"/>
</dbReference>
<dbReference type="SUPFAM" id="SSF48264">
    <property type="entry name" value="Cytochrome P450"/>
    <property type="match status" value="1"/>
</dbReference>
<reference evidence="1 2" key="1">
    <citation type="submission" date="2024-02" db="EMBL/GenBank/DDBJ databases">
        <title>First draft genome assembly of two strains of Seiridium cardinale.</title>
        <authorList>
            <person name="Emiliani G."/>
            <person name="Scali E."/>
        </authorList>
    </citation>
    <scope>NUCLEOTIDE SEQUENCE [LARGE SCALE GENOMIC DNA]</scope>
    <source>
        <strain evidence="1 2">BM-138-000479</strain>
    </source>
</reference>
<gene>
    <name evidence="1" type="ORF">SCAR479_01162</name>
</gene>
<evidence type="ECO:0000313" key="1">
    <source>
        <dbReference type="EMBL" id="KAK9782819.1"/>
    </source>
</evidence>
<proteinExistence type="predicted"/>
<sequence>MLKPDDANLGVINGVPSNLTATTEDLARVRKLFSPAFSERALRKQEPVFQKYATLLMSKLRDLGDNGKPVEMTQLFNFTIFDAMVELRFSHPLGLLVKNEFQPWVAAIFGSLKTIPLANMIQYCPIIDALFARVEPIPVK</sequence>
<keyword evidence="1" id="KW-0560">Oxidoreductase</keyword>
<accession>A0ABR2Y812</accession>
<dbReference type="InterPro" id="IPR001128">
    <property type="entry name" value="Cyt_P450"/>
</dbReference>
<name>A0ABR2Y812_9PEZI</name>
<keyword evidence="1" id="KW-0503">Monooxygenase</keyword>
<dbReference type="Gene3D" id="1.10.630.10">
    <property type="entry name" value="Cytochrome P450"/>
    <property type="match status" value="1"/>
</dbReference>
<evidence type="ECO:0000313" key="2">
    <source>
        <dbReference type="Proteomes" id="UP001465668"/>
    </source>
</evidence>
<organism evidence="1 2">
    <name type="scientific">Seiridium cardinale</name>
    <dbReference type="NCBI Taxonomy" id="138064"/>
    <lineage>
        <taxon>Eukaryota</taxon>
        <taxon>Fungi</taxon>
        <taxon>Dikarya</taxon>
        <taxon>Ascomycota</taxon>
        <taxon>Pezizomycotina</taxon>
        <taxon>Sordariomycetes</taxon>
        <taxon>Xylariomycetidae</taxon>
        <taxon>Amphisphaeriales</taxon>
        <taxon>Sporocadaceae</taxon>
        <taxon>Seiridium</taxon>
    </lineage>
</organism>